<dbReference type="RefSeq" id="WP_061606489.1">
    <property type="nucleotide sequence ID" value="NZ_JEMA01000277.1"/>
</dbReference>
<protein>
    <submittedName>
        <fullName evidence="1">Uncharacterized protein</fullName>
    </submittedName>
</protein>
<accession>A0A150QW47</accession>
<comment type="caution">
    <text evidence="1">The sequence shown here is derived from an EMBL/GenBank/DDBJ whole genome shotgun (WGS) entry which is preliminary data.</text>
</comment>
<evidence type="ECO:0000313" key="1">
    <source>
        <dbReference type="EMBL" id="KYF72249.1"/>
    </source>
</evidence>
<name>A0A150QW47_SORCE</name>
<dbReference type="Proteomes" id="UP000075260">
    <property type="component" value="Unassembled WGS sequence"/>
</dbReference>
<dbReference type="EMBL" id="JEMA01000277">
    <property type="protein sequence ID" value="KYF72249.1"/>
    <property type="molecule type" value="Genomic_DNA"/>
</dbReference>
<sequence>MTMGLIGERTKLAIDIGDHWEGSKQNQHMKVWLGGKDITSVDDVVYLPTFYNNLKKDIEKLESYTYRDTDNDPSDAALFNHFEMTDAAQHRILALDLTTMSARCYYVYSRKSSYIIFSYWDERHEPRSEVGKVFHVDIEKEEIVTILHEALQNISTEWY</sequence>
<proteinExistence type="predicted"/>
<dbReference type="AlphaFoldDB" id="A0A150QW47"/>
<gene>
    <name evidence="1" type="ORF">BE15_18980</name>
</gene>
<reference evidence="1 2" key="1">
    <citation type="submission" date="2014-02" db="EMBL/GenBank/DDBJ databases">
        <title>The small core and large imbalanced accessory genome model reveals a collaborative survival strategy of Sorangium cellulosum strains in nature.</title>
        <authorList>
            <person name="Han K."/>
            <person name="Peng R."/>
            <person name="Blom J."/>
            <person name="Li Y.-Z."/>
        </authorList>
    </citation>
    <scope>NUCLEOTIDE SEQUENCE [LARGE SCALE GENOMIC DNA]</scope>
    <source>
        <strain evidence="1 2">So0008-312</strain>
    </source>
</reference>
<dbReference type="OrthoDB" id="282301at2"/>
<evidence type="ECO:0000313" key="2">
    <source>
        <dbReference type="Proteomes" id="UP000075260"/>
    </source>
</evidence>
<organism evidence="1 2">
    <name type="scientific">Sorangium cellulosum</name>
    <name type="common">Polyangium cellulosum</name>
    <dbReference type="NCBI Taxonomy" id="56"/>
    <lineage>
        <taxon>Bacteria</taxon>
        <taxon>Pseudomonadati</taxon>
        <taxon>Myxococcota</taxon>
        <taxon>Polyangia</taxon>
        <taxon>Polyangiales</taxon>
        <taxon>Polyangiaceae</taxon>
        <taxon>Sorangium</taxon>
    </lineage>
</organism>